<dbReference type="Proteomes" id="UP000642920">
    <property type="component" value="Unassembled WGS sequence"/>
</dbReference>
<keyword evidence="1 2" id="KW-0732">Signal</keyword>
<dbReference type="SFLD" id="SFLDG01125">
    <property type="entry name" value="C1.1:_Acid_Phosphatase_Like"/>
    <property type="match status" value="1"/>
</dbReference>
<dbReference type="PANTHER" id="PTHR31284:SF10">
    <property type="entry name" value="ACID PHOSPHATASE-LIKE PROTEIN"/>
    <property type="match status" value="1"/>
</dbReference>
<dbReference type="InterPro" id="IPR036412">
    <property type="entry name" value="HAD-like_sf"/>
</dbReference>
<sequence>MRNYLLLTLFLFIAFSCQQKADEHTEDPKEALSAQLGNAVLWFQQSAEMQASYLQAYKHAEMLLKAKLDTFDSQLKPAVILDIDETVLDNSPYEARLLTVGGTYESASWKAWCEEANANALPGALDFLNYAKNNGVEIFYISNRKVEVLTPTIKNLERVGAPQADSAHVILRTTTSDKTERRNAVKKLHDVLVYVGDNLTDYDEIYADRKQDLGKLMVGKNQEELFNNFIMLPNPMYGEWEAALYENDFSIADSLKLVKRREALYLAD</sequence>
<dbReference type="SFLD" id="SFLDS00003">
    <property type="entry name" value="Haloacid_Dehalogenase"/>
    <property type="match status" value="1"/>
</dbReference>
<feature type="chain" id="PRO_5037485388" evidence="2">
    <location>
        <begin position="22"/>
        <end position="268"/>
    </location>
</feature>
<evidence type="ECO:0000256" key="2">
    <source>
        <dbReference type="SAM" id="SignalP"/>
    </source>
</evidence>
<dbReference type="RefSeq" id="WP_201917848.1">
    <property type="nucleotide sequence ID" value="NZ_JAERQG010000001.1"/>
</dbReference>
<comment type="caution">
    <text evidence="3">The sequence shown here is derived from an EMBL/GenBank/DDBJ whole genome shotgun (WGS) entry which is preliminary data.</text>
</comment>
<dbReference type="InterPro" id="IPR023214">
    <property type="entry name" value="HAD_sf"/>
</dbReference>
<keyword evidence="3" id="KW-0449">Lipoprotein</keyword>
<dbReference type="NCBIfam" id="TIGR01533">
    <property type="entry name" value="lipo_e_P4"/>
    <property type="match status" value="1"/>
</dbReference>
<dbReference type="PROSITE" id="PS51257">
    <property type="entry name" value="PROKAR_LIPOPROTEIN"/>
    <property type="match status" value="1"/>
</dbReference>
<evidence type="ECO:0000313" key="3">
    <source>
        <dbReference type="EMBL" id="MBL0764352.1"/>
    </source>
</evidence>
<dbReference type="InterPro" id="IPR005519">
    <property type="entry name" value="Acid_phosphat_B-like"/>
</dbReference>
<evidence type="ECO:0000256" key="1">
    <source>
        <dbReference type="ARBA" id="ARBA00022729"/>
    </source>
</evidence>
<reference evidence="3" key="1">
    <citation type="submission" date="2021-01" db="EMBL/GenBank/DDBJ databases">
        <title>Marivirga sp. nov., isolated from intertidal surface sediments.</title>
        <authorList>
            <person name="Zhang M."/>
        </authorList>
    </citation>
    <scope>NUCLEOTIDE SEQUENCE</scope>
    <source>
        <strain evidence="3">SM1354</strain>
    </source>
</reference>
<name>A0A937AKF7_9BACT</name>
<gene>
    <name evidence="3" type="ORF">JKP34_03750</name>
</gene>
<dbReference type="PANTHER" id="PTHR31284">
    <property type="entry name" value="ACID PHOSPHATASE-LIKE PROTEIN"/>
    <property type="match status" value="1"/>
</dbReference>
<dbReference type="InterPro" id="IPR006423">
    <property type="entry name" value="Lipo_e_P4"/>
</dbReference>
<organism evidence="3 4">
    <name type="scientific">Marivirga atlantica</name>
    <dbReference type="NCBI Taxonomy" id="1548457"/>
    <lineage>
        <taxon>Bacteria</taxon>
        <taxon>Pseudomonadati</taxon>
        <taxon>Bacteroidota</taxon>
        <taxon>Cytophagia</taxon>
        <taxon>Cytophagales</taxon>
        <taxon>Marivirgaceae</taxon>
        <taxon>Marivirga</taxon>
    </lineage>
</organism>
<accession>A0A937AKF7</accession>
<protein>
    <submittedName>
        <fullName evidence="3">5'-nucleotidase, lipoprotein e(P4) family</fullName>
    </submittedName>
</protein>
<dbReference type="SUPFAM" id="SSF56784">
    <property type="entry name" value="HAD-like"/>
    <property type="match status" value="1"/>
</dbReference>
<dbReference type="Pfam" id="PF03767">
    <property type="entry name" value="Acid_phosphat_B"/>
    <property type="match status" value="1"/>
</dbReference>
<proteinExistence type="predicted"/>
<feature type="signal peptide" evidence="2">
    <location>
        <begin position="1"/>
        <end position="21"/>
    </location>
</feature>
<evidence type="ECO:0000313" key="4">
    <source>
        <dbReference type="Proteomes" id="UP000642920"/>
    </source>
</evidence>
<dbReference type="Gene3D" id="3.40.50.1000">
    <property type="entry name" value="HAD superfamily/HAD-like"/>
    <property type="match status" value="1"/>
</dbReference>
<dbReference type="AlphaFoldDB" id="A0A937AKF7"/>
<dbReference type="EMBL" id="JAERQG010000001">
    <property type="protein sequence ID" value="MBL0764352.1"/>
    <property type="molecule type" value="Genomic_DNA"/>
</dbReference>
<dbReference type="GO" id="GO:0009279">
    <property type="term" value="C:cell outer membrane"/>
    <property type="evidence" value="ECO:0007669"/>
    <property type="project" value="InterPro"/>
</dbReference>
<keyword evidence="4" id="KW-1185">Reference proteome</keyword>
<dbReference type="PIRSF" id="PIRSF019271">
    <property type="entry name" value="Acid_Ptase_C"/>
    <property type="match status" value="1"/>
</dbReference>